<dbReference type="STRING" id="591159.SSQG_06792"/>
<dbReference type="Proteomes" id="UP000004184">
    <property type="component" value="Unassembled WGS sequence"/>
</dbReference>
<dbReference type="InterPro" id="IPR010982">
    <property type="entry name" value="Lambda_DNA-bd_dom_sf"/>
</dbReference>
<dbReference type="AlphaFoldDB" id="D9X8M0"/>
<reference evidence="6" key="1">
    <citation type="submission" date="2009-02" db="EMBL/GenBank/DDBJ databases">
        <title>Annotation of Streptomyces viridochromogenes strain DSM 40736.</title>
        <authorList>
            <consortium name="The Broad Institute Genome Sequencing Platform"/>
            <consortium name="Broad Institute Microbial Sequencing Center"/>
            <person name="Fischbach M."/>
            <person name="Godfrey P."/>
            <person name="Ward D."/>
            <person name="Young S."/>
            <person name="Zeng Q."/>
            <person name="Koehrsen M."/>
            <person name="Alvarado L."/>
            <person name="Berlin A.M."/>
            <person name="Bochicchio J."/>
            <person name="Borenstein D."/>
            <person name="Chapman S.B."/>
            <person name="Chen Z."/>
            <person name="Engels R."/>
            <person name="Freedman E."/>
            <person name="Gellesch M."/>
            <person name="Goldberg J."/>
            <person name="Griggs A."/>
            <person name="Gujja S."/>
            <person name="Heilman E.R."/>
            <person name="Heiman D.I."/>
            <person name="Hepburn T.A."/>
            <person name="Howarth C."/>
            <person name="Jen D."/>
            <person name="Larson L."/>
            <person name="Lewis B."/>
            <person name="Mehta T."/>
            <person name="Park D."/>
            <person name="Pearson M."/>
            <person name="Richards J."/>
            <person name="Roberts A."/>
            <person name="Saif S."/>
            <person name="Shea T.D."/>
            <person name="Shenoy N."/>
            <person name="Sisk P."/>
            <person name="Stolte C."/>
            <person name="Sykes S.N."/>
            <person name="Thomson T."/>
            <person name="Walk T."/>
            <person name="White J."/>
            <person name="Yandava C."/>
            <person name="Straight P."/>
            <person name="Clardy J."/>
            <person name="Hung D."/>
            <person name="Kolter R."/>
            <person name="Mekalanos J."/>
            <person name="Walker S."/>
            <person name="Walsh C.T."/>
            <person name="Wieland-Brown L.C."/>
            <person name="Haas B."/>
            <person name="Nusbaum C."/>
            <person name="Birren B."/>
        </authorList>
    </citation>
    <scope>NUCLEOTIDE SEQUENCE [LARGE SCALE GENOMIC DNA]</scope>
    <source>
        <strain evidence="6">DSM 40736 / JCM 4977 / BCRC 1201 / Tue 494</strain>
    </source>
</reference>
<dbReference type="PROSITE" id="PS00356">
    <property type="entry name" value="HTH_LACI_1"/>
    <property type="match status" value="1"/>
</dbReference>
<dbReference type="GO" id="GO:0003700">
    <property type="term" value="F:DNA-binding transcription factor activity"/>
    <property type="evidence" value="ECO:0007669"/>
    <property type="project" value="TreeGrafter"/>
</dbReference>
<protein>
    <submittedName>
        <fullName evidence="5">Transcriptional regulator</fullName>
    </submittedName>
</protein>
<evidence type="ECO:0000259" key="4">
    <source>
        <dbReference type="PROSITE" id="PS50932"/>
    </source>
</evidence>
<dbReference type="SUPFAM" id="SSF53822">
    <property type="entry name" value="Periplasmic binding protein-like I"/>
    <property type="match status" value="1"/>
</dbReference>
<dbReference type="Gene3D" id="1.10.260.40">
    <property type="entry name" value="lambda repressor-like DNA-binding domains"/>
    <property type="match status" value="1"/>
</dbReference>
<evidence type="ECO:0000313" key="6">
    <source>
        <dbReference type="Proteomes" id="UP000004184"/>
    </source>
</evidence>
<keyword evidence="2" id="KW-0238">DNA-binding</keyword>
<dbReference type="OrthoDB" id="37081at2"/>
<dbReference type="SUPFAM" id="SSF47413">
    <property type="entry name" value="lambda repressor-like DNA-binding domains"/>
    <property type="match status" value="1"/>
</dbReference>
<evidence type="ECO:0000256" key="2">
    <source>
        <dbReference type="ARBA" id="ARBA00023125"/>
    </source>
</evidence>
<evidence type="ECO:0000313" key="5">
    <source>
        <dbReference type="EMBL" id="EFL36274.1"/>
    </source>
</evidence>
<dbReference type="InterPro" id="IPR028082">
    <property type="entry name" value="Peripla_BP_I"/>
</dbReference>
<sequence>MRVSRLICEFGYCTAVGERATIGDVAARAGVGVGTVSRVLNDSRNVSEDTRERVLRVIRDLDYRPNRRARALSTGRTQSIAVIAPFATEPSVVERLRGISHVLHGSDHDLTLLDVATPDQRDQQYRTVAAGDRFDGLLAISLAPTDDEAEQLARAGLPTVLLDCEHPDLPRVVIDDARGGMLATRHLLQLGHRRIAFMGDVADDRFRFSASARRREGCELALRAYGLALEEPYVRVGPHGRAVAHRLTDELLALPEPPSAIVTASDTRALGVIEAANSAGVRVPQELSVVGFDDLDVAAYVGLTTVRQPLRTSGGIAARMLLERIGRPVGEPVEKMLELELVPRRTTAVAGT</sequence>
<dbReference type="GO" id="GO:0000976">
    <property type="term" value="F:transcription cis-regulatory region binding"/>
    <property type="evidence" value="ECO:0007669"/>
    <property type="project" value="TreeGrafter"/>
</dbReference>
<accession>D9X8M0</accession>
<evidence type="ECO:0000256" key="1">
    <source>
        <dbReference type="ARBA" id="ARBA00023015"/>
    </source>
</evidence>
<dbReference type="EMBL" id="GG657757">
    <property type="protein sequence ID" value="EFL36274.1"/>
    <property type="molecule type" value="Genomic_DNA"/>
</dbReference>
<gene>
    <name evidence="5" type="ORF">SSQG_06792</name>
</gene>
<organism evidence="5 6">
    <name type="scientific">Streptomyces viridochromogenes (strain DSM 40736 / JCM 4977 / BCRC 1201 / Tue 494)</name>
    <dbReference type="NCBI Taxonomy" id="591159"/>
    <lineage>
        <taxon>Bacteria</taxon>
        <taxon>Bacillati</taxon>
        <taxon>Actinomycetota</taxon>
        <taxon>Actinomycetes</taxon>
        <taxon>Kitasatosporales</taxon>
        <taxon>Streptomycetaceae</taxon>
        <taxon>Streptomyces</taxon>
    </lineage>
</organism>
<dbReference type="PANTHER" id="PTHR30146">
    <property type="entry name" value="LACI-RELATED TRANSCRIPTIONAL REPRESSOR"/>
    <property type="match status" value="1"/>
</dbReference>
<name>D9X8M0_STRVT</name>
<dbReference type="Gene3D" id="3.40.50.2300">
    <property type="match status" value="2"/>
</dbReference>
<dbReference type="Pfam" id="PF00356">
    <property type="entry name" value="LacI"/>
    <property type="match status" value="1"/>
</dbReference>
<dbReference type="InterPro" id="IPR046335">
    <property type="entry name" value="LacI/GalR-like_sensor"/>
</dbReference>
<dbReference type="Pfam" id="PF13377">
    <property type="entry name" value="Peripla_BP_3"/>
    <property type="match status" value="1"/>
</dbReference>
<dbReference type="eggNOG" id="COG1609">
    <property type="taxonomic scope" value="Bacteria"/>
</dbReference>
<dbReference type="SMART" id="SM00354">
    <property type="entry name" value="HTH_LACI"/>
    <property type="match status" value="1"/>
</dbReference>
<keyword evidence="6" id="KW-1185">Reference proteome</keyword>
<dbReference type="CDD" id="cd06267">
    <property type="entry name" value="PBP1_LacI_sugar_binding-like"/>
    <property type="match status" value="1"/>
</dbReference>
<dbReference type="InterPro" id="IPR000843">
    <property type="entry name" value="HTH_LacI"/>
</dbReference>
<dbReference type="PROSITE" id="PS50932">
    <property type="entry name" value="HTH_LACI_2"/>
    <property type="match status" value="1"/>
</dbReference>
<dbReference type="HOGENOM" id="CLU_037628_6_1_11"/>
<evidence type="ECO:0000256" key="3">
    <source>
        <dbReference type="ARBA" id="ARBA00023163"/>
    </source>
</evidence>
<dbReference type="CDD" id="cd01392">
    <property type="entry name" value="HTH_LacI"/>
    <property type="match status" value="1"/>
</dbReference>
<proteinExistence type="predicted"/>
<dbReference type="PANTHER" id="PTHR30146:SF155">
    <property type="entry name" value="ALANINE RACEMASE"/>
    <property type="match status" value="1"/>
</dbReference>
<keyword evidence="1" id="KW-0805">Transcription regulation</keyword>
<feature type="domain" description="HTH lacI-type" evidence="4">
    <location>
        <begin position="20"/>
        <end position="74"/>
    </location>
</feature>
<keyword evidence="3" id="KW-0804">Transcription</keyword>